<proteinExistence type="predicted"/>
<accession>A0A151R070</accession>
<keyword evidence="2" id="KW-1185">Reference proteome</keyword>
<evidence type="ECO:0000313" key="1">
    <source>
        <dbReference type="EMBL" id="KYP35903.1"/>
    </source>
</evidence>
<dbReference type="Gramene" id="C.cajan_39459.t">
    <property type="protein sequence ID" value="C.cajan_39459.t"/>
    <property type="gene ID" value="C.cajan_39459"/>
</dbReference>
<reference evidence="1" key="1">
    <citation type="journal article" date="2012" name="Nat. Biotechnol.">
        <title>Draft genome sequence of pigeonpea (Cajanus cajan), an orphan legume crop of resource-poor farmers.</title>
        <authorList>
            <person name="Varshney R.K."/>
            <person name="Chen W."/>
            <person name="Li Y."/>
            <person name="Bharti A.K."/>
            <person name="Saxena R.K."/>
            <person name="Schlueter J.A."/>
            <person name="Donoghue M.T."/>
            <person name="Azam S."/>
            <person name="Fan G."/>
            <person name="Whaley A.M."/>
            <person name="Farmer A.D."/>
            <person name="Sheridan J."/>
            <person name="Iwata A."/>
            <person name="Tuteja R."/>
            <person name="Penmetsa R.V."/>
            <person name="Wu W."/>
            <person name="Upadhyaya H.D."/>
            <person name="Yang S.P."/>
            <person name="Shah T."/>
            <person name="Saxena K.B."/>
            <person name="Michael T."/>
            <person name="McCombie W.R."/>
            <person name="Yang B."/>
            <person name="Zhang G."/>
            <person name="Yang H."/>
            <person name="Wang J."/>
            <person name="Spillane C."/>
            <person name="Cook D.R."/>
            <person name="May G.D."/>
            <person name="Xu X."/>
            <person name="Jackson S.A."/>
        </authorList>
    </citation>
    <scope>NUCLEOTIDE SEQUENCE [LARGE SCALE GENOMIC DNA]</scope>
</reference>
<sequence length="52" mass="6085">FFNTINDFVLPNHILRLKLEYLIITKLGEFVLEANVILGSNVGMKMYIPRLY</sequence>
<dbReference type="EMBL" id="KQ484298">
    <property type="protein sequence ID" value="KYP35903.1"/>
    <property type="molecule type" value="Genomic_DNA"/>
</dbReference>
<feature type="non-terminal residue" evidence="1">
    <location>
        <position position="1"/>
    </location>
</feature>
<dbReference type="Proteomes" id="UP000075243">
    <property type="component" value="Unassembled WGS sequence"/>
</dbReference>
<organism evidence="1 2">
    <name type="scientific">Cajanus cajan</name>
    <name type="common">Pigeon pea</name>
    <name type="synonym">Cajanus indicus</name>
    <dbReference type="NCBI Taxonomy" id="3821"/>
    <lineage>
        <taxon>Eukaryota</taxon>
        <taxon>Viridiplantae</taxon>
        <taxon>Streptophyta</taxon>
        <taxon>Embryophyta</taxon>
        <taxon>Tracheophyta</taxon>
        <taxon>Spermatophyta</taxon>
        <taxon>Magnoliopsida</taxon>
        <taxon>eudicotyledons</taxon>
        <taxon>Gunneridae</taxon>
        <taxon>Pentapetalae</taxon>
        <taxon>rosids</taxon>
        <taxon>fabids</taxon>
        <taxon>Fabales</taxon>
        <taxon>Fabaceae</taxon>
        <taxon>Papilionoideae</taxon>
        <taxon>50 kb inversion clade</taxon>
        <taxon>NPAAA clade</taxon>
        <taxon>indigoferoid/millettioid clade</taxon>
        <taxon>Phaseoleae</taxon>
        <taxon>Cajanus</taxon>
    </lineage>
</organism>
<name>A0A151R070_CAJCA</name>
<evidence type="ECO:0000313" key="2">
    <source>
        <dbReference type="Proteomes" id="UP000075243"/>
    </source>
</evidence>
<dbReference type="AlphaFoldDB" id="A0A151R070"/>
<protein>
    <submittedName>
        <fullName evidence="1">Uncharacterized protein</fullName>
    </submittedName>
</protein>
<gene>
    <name evidence="1" type="ORF">KK1_043023</name>
</gene>